<comment type="caution">
    <text evidence="14">The sequence shown here is derived from an EMBL/GenBank/DDBJ whole genome shotgun (WGS) entry which is preliminary data.</text>
</comment>
<organism evidence="14 15">
    <name type="scientific">Ceratodon purpureus</name>
    <name type="common">Fire moss</name>
    <name type="synonym">Dicranum purpureum</name>
    <dbReference type="NCBI Taxonomy" id="3225"/>
    <lineage>
        <taxon>Eukaryota</taxon>
        <taxon>Viridiplantae</taxon>
        <taxon>Streptophyta</taxon>
        <taxon>Embryophyta</taxon>
        <taxon>Bryophyta</taxon>
        <taxon>Bryophytina</taxon>
        <taxon>Bryopsida</taxon>
        <taxon>Dicranidae</taxon>
        <taxon>Pseudoditrichales</taxon>
        <taxon>Ditrichaceae</taxon>
        <taxon>Ceratodon</taxon>
    </lineage>
</organism>
<evidence type="ECO:0000256" key="12">
    <source>
        <dbReference type="SAM" id="SignalP"/>
    </source>
</evidence>
<dbReference type="AlphaFoldDB" id="A0A8T0IR96"/>
<feature type="signal peptide" evidence="12">
    <location>
        <begin position="1"/>
        <end position="27"/>
    </location>
</feature>
<evidence type="ECO:0000256" key="8">
    <source>
        <dbReference type="ARBA" id="ARBA00022989"/>
    </source>
</evidence>
<feature type="domain" description="SWEET-like" evidence="13">
    <location>
        <begin position="377"/>
        <end position="704"/>
    </location>
</feature>
<keyword evidence="7" id="KW-0833">Ubl conjugation pathway</keyword>
<evidence type="ECO:0000256" key="6">
    <source>
        <dbReference type="ARBA" id="ARBA00022692"/>
    </source>
</evidence>
<keyword evidence="9 11" id="KW-0472">Membrane</keyword>
<feature type="region of interest" description="Disordered" evidence="10">
    <location>
        <begin position="92"/>
        <end position="112"/>
    </location>
</feature>
<evidence type="ECO:0000259" key="13">
    <source>
        <dbReference type="Pfam" id="PF11145"/>
    </source>
</evidence>
<sequence>MVSRVCALRFWLLLHFTAWTLLPWCSAAEPFVTHGATLSNDTVAQVVTGNGTGDMLEKEVSWDMYYKLMEEYRQRRYLYVHNETHIAMAKEDAEAARGRDRGSAPSTSSMSVLGSGTFPDFSPSEDGCVFDSARFDLAFLRYFSNSYDRDHESGFIGLNNVQIVAVDSCAPYRVVGIGFHSFELCSQRWVKPENPDIRIWDNPDPLTRSFKVLSKIRLNSVQQLNMPLDLIAEGVYFPATGEMHSIGCTRKHLNVDDSASPVTISPVSADDYVISSEGVMDNTPVAIATLSVQEALWIDPDTEHYPLLNSSTPEDCAISVTLQYPPLSPRWNWERFLKFSIRSKREMDDPLYFHPFEQSVFFPYLDRHNSSASGTDKILLQRRLETGGRMLLLVLGLVCLAQQINHGKTNEEALPFVSLVMLGIQLANHFSQTSIFQDLQIDTQYYGEFDVIDSDSSYPGIYHSSRNYGTMAWNKYVPYQAMAMTAIFMYIWIIFRVGDRRRIMELRVLRKRPGAKDAPSDWRVMYVTIAFFSLLCFLGVFAIGADRYGGIRRAITGMTDQESGVQRASEDPFYNFNLPPPIATVESPFVSWRFLELSQAHWGFLNKLTGLVVSFFLVPQLIGNMQWELQGRPLSAWFYIGIPFLQSLPHIFSIVKQFNILPIFSFYDPYINSTYGVYENSTPWWQIGVVVFSAVQVLAVHSQFSRSPIISAYPYSRPKPSAVQVTDI</sequence>
<proteinExistence type="predicted"/>
<dbReference type="Pfam" id="PF11145">
    <property type="entry name" value="DUF2921"/>
    <property type="match status" value="1"/>
</dbReference>
<comment type="pathway">
    <text evidence="3">Protein modification; protein ubiquitination.</text>
</comment>
<keyword evidence="5" id="KW-0808">Transferase</keyword>
<evidence type="ECO:0000313" key="14">
    <source>
        <dbReference type="EMBL" id="KAG0585577.1"/>
    </source>
</evidence>
<accession>A0A8T0IR96</accession>
<feature type="transmembrane region" description="Helical" evidence="11">
    <location>
        <begin position="524"/>
        <end position="543"/>
    </location>
</feature>
<comment type="subcellular location">
    <subcellularLocation>
        <location evidence="2">Endomembrane system</location>
        <topology evidence="2">Multi-pass membrane protein</topology>
    </subcellularLocation>
</comment>
<dbReference type="InterPro" id="IPR021319">
    <property type="entry name" value="DUF2921"/>
</dbReference>
<feature type="transmembrane region" description="Helical" evidence="11">
    <location>
        <begin position="476"/>
        <end position="495"/>
    </location>
</feature>
<dbReference type="GO" id="GO:0012505">
    <property type="term" value="C:endomembrane system"/>
    <property type="evidence" value="ECO:0007669"/>
    <property type="project" value="UniProtKB-SubCell"/>
</dbReference>
<keyword evidence="15" id="KW-1185">Reference proteome</keyword>
<evidence type="ECO:0000256" key="1">
    <source>
        <dbReference type="ARBA" id="ARBA00000900"/>
    </source>
</evidence>
<evidence type="ECO:0000256" key="5">
    <source>
        <dbReference type="ARBA" id="ARBA00022679"/>
    </source>
</evidence>
<keyword evidence="6 11" id="KW-0812">Transmembrane</keyword>
<evidence type="ECO:0000256" key="11">
    <source>
        <dbReference type="SAM" id="Phobius"/>
    </source>
</evidence>
<keyword evidence="12" id="KW-0732">Signal</keyword>
<evidence type="ECO:0000256" key="4">
    <source>
        <dbReference type="ARBA" id="ARBA00012483"/>
    </source>
</evidence>
<evidence type="ECO:0000256" key="2">
    <source>
        <dbReference type="ARBA" id="ARBA00004127"/>
    </source>
</evidence>
<dbReference type="EMBL" id="CM026422">
    <property type="protein sequence ID" value="KAG0585577.1"/>
    <property type="molecule type" value="Genomic_DNA"/>
</dbReference>
<dbReference type="EC" id="2.3.2.27" evidence="4"/>
<feature type="chain" id="PRO_5035741531" description="RING-type E3 ubiquitin transferase" evidence="12">
    <location>
        <begin position="28"/>
        <end position="728"/>
    </location>
</feature>
<name>A0A8T0IR96_CERPU</name>
<evidence type="ECO:0000313" key="15">
    <source>
        <dbReference type="Proteomes" id="UP000822688"/>
    </source>
</evidence>
<comment type="catalytic activity">
    <reaction evidence="1">
        <text>S-ubiquitinyl-[E2 ubiquitin-conjugating enzyme]-L-cysteine + [acceptor protein]-L-lysine = [E2 ubiquitin-conjugating enzyme]-L-cysteine + N(6)-ubiquitinyl-[acceptor protein]-L-lysine.</text>
        <dbReference type="EC" id="2.3.2.27"/>
    </reaction>
</comment>
<evidence type="ECO:0000256" key="10">
    <source>
        <dbReference type="SAM" id="MobiDB-lite"/>
    </source>
</evidence>
<feature type="compositionally biased region" description="Basic and acidic residues" evidence="10">
    <location>
        <begin position="92"/>
        <end position="102"/>
    </location>
</feature>
<gene>
    <name evidence="14" type="ORF">KC19_2G022200</name>
</gene>
<dbReference type="PANTHER" id="PTHR33389:SF18">
    <property type="entry name" value="OS01G0677900 PROTEIN"/>
    <property type="match status" value="1"/>
</dbReference>
<evidence type="ECO:0000256" key="7">
    <source>
        <dbReference type="ARBA" id="ARBA00022786"/>
    </source>
</evidence>
<protein>
    <recommendedName>
        <fullName evidence="4">RING-type E3 ubiquitin transferase</fullName>
        <ecNumber evidence="4">2.3.2.27</ecNumber>
    </recommendedName>
</protein>
<dbReference type="PANTHER" id="PTHR33389">
    <property type="entry name" value="FAMILY PROTEIN, PUTATIVE (DUF2921)-RELATED"/>
    <property type="match status" value="1"/>
</dbReference>
<evidence type="ECO:0000256" key="3">
    <source>
        <dbReference type="ARBA" id="ARBA00004906"/>
    </source>
</evidence>
<dbReference type="Proteomes" id="UP000822688">
    <property type="component" value="Chromosome 2"/>
</dbReference>
<evidence type="ECO:0000256" key="9">
    <source>
        <dbReference type="ARBA" id="ARBA00023136"/>
    </source>
</evidence>
<keyword evidence="8 11" id="KW-1133">Transmembrane helix</keyword>
<reference evidence="14" key="1">
    <citation type="submission" date="2020-06" db="EMBL/GenBank/DDBJ databases">
        <title>WGS assembly of Ceratodon purpureus strain R40.</title>
        <authorList>
            <person name="Carey S.B."/>
            <person name="Jenkins J."/>
            <person name="Shu S."/>
            <person name="Lovell J.T."/>
            <person name="Sreedasyam A."/>
            <person name="Maumus F."/>
            <person name="Tiley G.P."/>
            <person name="Fernandez-Pozo N."/>
            <person name="Barry K."/>
            <person name="Chen C."/>
            <person name="Wang M."/>
            <person name="Lipzen A."/>
            <person name="Daum C."/>
            <person name="Saski C.A."/>
            <person name="Payton A.C."/>
            <person name="Mcbreen J.C."/>
            <person name="Conrad R.E."/>
            <person name="Kollar L.M."/>
            <person name="Olsson S."/>
            <person name="Huttunen S."/>
            <person name="Landis J.B."/>
            <person name="Wickett N.J."/>
            <person name="Johnson M.G."/>
            <person name="Rensing S.A."/>
            <person name="Grimwood J."/>
            <person name="Schmutz J."/>
            <person name="Mcdaniel S.F."/>
        </authorList>
    </citation>
    <scope>NUCLEOTIDE SEQUENCE</scope>
    <source>
        <strain evidence="14">R40</strain>
    </source>
</reference>
<dbReference type="GO" id="GO:0061630">
    <property type="term" value="F:ubiquitin protein ligase activity"/>
    <property type="evidence" value="ECO:0007669"/>
    <property type="project" value="UniProtKB-EC"/>
</dbReference>